<sequence>MRLGIDARYINGERRGMGNVLYNILLHLRNCLTNDIILYFDREIDVELKKILESLNYELVVLDATNYFIWEQLKLPKRVRGDKIDIFWHPYNTGSLWLNSIQVVSIHDVMFMKSRKVLPYSKSLQQILGRIYRKYNTPRITMRAEKIITISHHAKQDIMLEIQDVHEEKIDIVHNGCNKTLEKDRDLSEWIQFKVQYGIKDKYLFCLGAVEPRKNTIYTIEVFDQIIKRNNLDIQLVIAGLKGWETSDAYSKAKEHGISEQVIFLDYVPGEILDLLYINAYIFLFLSYYEGFGLPILEAMAFNTPVITTDVTSMPEIAGDAAIITSYNDRDKTVSDIEKLLFDQELYKDLCIRGQERVKLFTWENAALKVGNIFKTIINQRL</sequence>
<proteinExistence type="predicted"/>
<dbReference type="GO" id="GO:0016757">
    <property type="term" value="F:glycosyltransferase activity"/>
    <property type="evidence" value="ECO:0007669"/>
    <property type="project" value="InterPro"/>
</dbReference>
<dbReference type="CDD" id="cd03809">
    <property type="entry name" value="GT4_MtfB-like"/>
    <property type="match status" value="1"/>
</dbReference>
<gene>
    <name evidence="3" type="ORF">DFP97_10780</name>
</gene>
<keyword evidence="4" id="KW-1185">Reference proteome</keyword>
<keyword evidence="1 3" id="KW-0808">Transferase</keyword>
<dbReference type="GO" id="GO:0009103">
    <property type="term" value="P:lipopolysaccharide biosynthetic process"/>
    <property type="evidence" value="ECO:0007669"/>
    <property type="project" value="TreeGrafter"/>
</dbReference>
<comment type="caution">
    <text evidence="3">The sequence shown here is derived from an EMBL/GenBank/DDBJ whole genome shotgun (WGS) entry which is preliminary data.</text>
</comment>
<evidence type="ECO:0000313" key="3">
    <source>
        <dbReference type="EMBL" id="RCW47880.1"/>
    </source>
</evidence>
<feature type="domain" description="Glycosyl transferase family 1" evidence="2">
    <location>
        <begin position="200"/>
        <end position="355"/>
    </location>
</feature>
<dbReference type="PANTHER" id="PTHR46401:SF2">
    <property type="entry name" value="GLYCOSYLTRANSFERASE WBBK-RELATED"/>
    <property type="match status" value="1"/>
</dbReference>
<evidence type="ECO:0000313" key="4">
    <source>
        <dbReference type="Proteomes" id="UP000252415"/>
    </source>
</evidence>
<dbReference type="AlphaFoldDB" id="A0A368W089"/>
<evidence type="ECO:0000259" key="2">
    <source>
        <dbReference type="Pfam" id="PF00534"/>
    </source>
</evidence>
<dbReference type="SUPFAM" id="SSF53756">
    <property type="entry name" value="UDP-Glycosyltransferase/glycogen phosphorylase"/>
    <property type="match status" value="1"/>
</dbReference>
<organism evidence="3 4">
    <name type="scientific">Paenibacillus prosopidis</name>
    <dbReference type="NCBI Taxonomy" id="630520"/>
    <lineage>
        <taxon>Bacteria</taxon>
        <taxon>Bacillati</taxon>
        <taxon>Bacillota</taxon>
        <taxon>Bacilli</taxon>
        <taxon>Bacillales</taxon>
        <taxon>Paenibacillaceae</taxon>
        <taxon>Paenibacillus</taxon>
    </lineage>
</organism>
<dbReference type="Proteomes" id="UP000252415">
    <property type="component" value="Unassembled WGS sequence"/>
</dbReference>
<dbReference type="PANTHER" id="PTHR46401">
    <property type="entry name" value="GLYCOSYLTRANSFERASE WBBK-RELATED"/>
    <property type="match status" value="1"/>
</dbReference>
<reference evidence="3 4" key="1">
    <citation type="submission" date="2018-07" db="EMBL/GenBank/DDBJ databases">
        <title>Genomic Encyclopedia of Type Strains, Phase III (KMG-III): the genomes of soil and plant-associated and newly described type strains.</title>
        <authorList>
            <person name="Whitman W."/>
        </authorList>
    </citation>
    <scope>NUCLEOTIDE SEQUENCE [LARGE SCALE GENOMIC DNA]</scope>
    <source>
        <strain evidence="3 4">CECT 7506</strain>
    </source>
</reference>
<dbReference type="InterPro" id="IPR001296">
    <property type="entry name" value="Glyco_trans_1"/>
</dbReference>
<dbReference type="EMBL" id="QPJD01000007">
    <property type="protein sequence ID" value="RCW47880.1"/>
    <property type="molecule type" value="Genomic_DNA"/>
</dbReference>
<dbReference type="Gene3D" id="3.40.50.2000">
    <property type="entry name" value="Glycogen Phosphorylase B"/>
    <property type="match status" value="2"/>
</dbReference>
<evidence type="ECO:0000256" key="1">
    <source>
        <dbReference type="ARBA" id="ARBA00022679"/>
    </source>
</evidence>
<name>A0A368W089_9BACL</name>
<accession>A0A368W089</accession>
<dbReference type="Pfam" id="PF00534">
    <property type="entry name" value="Glycos_transf_1"/>
    <property type="match status" value="1"/>
</dbReference>
<protein>
    <submittedName>
        <fullName evidence="3">Glycosyltransferase involved in cell wall biosynthesis</fullName>
    </submittedName>
</protein>